<dbReference type="AlphaFoldDB" id="A0A1G7BEH9"/>
<dbReference type="Proteomes" id="UP000198757">
    <property type="component" value="Unassembled WGS sequence"/>
</dbReference>
<dbReference type="PROSITE" id="PS51257">
    <property type="entry name" value="PROKAR_LIPOPROTEIN"/>
    <property type="match status" value="1"/>
</dbReference>
<dbReference type="EMBL" id="FMZO01000029">
    <property type="protein sequence ID" value="SDE25451.1"/>
    <property type="molecule type" value="Genomic_DNA"/>
</dbReference>
<reference evidence="2" key="1">
    <citation type="submission" date="2016-10" db="EMBL/GenBank/DDBJ databases">
        <authorList>
            <person name="Varghese N."/>
            <person name="Submissions S."/>
        </authorList>
    </citation>
    <scope>NUCLEOTIDE SEQUENCE [LARGE SCALE GENOMIC DNA]</scope>
    <source>
        <strain evidence="2">DSM 25811 / CCM 8410 / LMG 26954 / E90</strain>
    </source>
</reference>
<name>A0A1G7BEH9_NIADE</name>
<dbReference type="Pfam" id="PF16389">
    <property type="entry name" value="DUF4998"/>
    <property type="match status" value="1"/>
</dbReference>
<gene>
    <name evidence="1" type="ORF">SAMN04487894_12927</name>
</gene>
<sequence>MSKKRYIHLLVCLSVITVTIAACGKMYDNIDKYAGEVVYPGKFDTIVARIGYERVELDLSRAGRIPASGMNLGKAKKTVIEYDNVKIVKDSVVSWVNVTDLKQSKLYRIKVYTIDEFENKSVPQEIGVIPYTSSDLELLQMAAPRVLASPSTVALDWPTGLSSILSNYYGLSYSYKDRFGEVKTGERRDKPRIFMANLVQGEAAQIAIKYKVVPKVNNVPILDTVTLDQTLQINTPTPTTVFKPAEADILKANGVTDFTANGTASVQKLTFPVHTLTLQDIFYFPNVKEIDLTGGTLFQMKTNAYNRNSVTKTIGGGSQVSFARRVGDMPEANVFFLLDMLEAGQLTKVKYIPGSLGIDALLQPYVDKGIVELVPLPNDELIPYDRFFIDGRVQTAAFYMDPKPVASEYPAGTDLQNVFKGTILAKDASIVMMLPKEYEFNVSQYKYIRFKVYGPPKTDISNNYKDYQILWPRFMNYLWAFGTESTFGQQGWDLGKSDYKLPDAALQTWYDVRLDLSQAVGRHNRVLVLNIGGETSTAFTAPAQPIVFYFANFRFSKN</sequence>
<accession>A0A1G7BEH9</accession>
<dbReference type="RefSeq" id="WP_245729436.1">
    <property type="nucleotide sequence ID" value="NZ_FMZO01000029.1"/>
</dbReference>
<proteinExistence type="predicted"/>
<evidence type="ECO:0000313" key="1">
    <source>
        <dbReference type="EMBL" id="SDE25451.1"/>
    </source>
</evidence>
<dbReference type="STRING" id="1285928.SAMN04487894_12927"/>
<keyword evidence="2" id="KW-1185">Reference proteome</keyword>
<evidence type="ECO:0000313" key="2">
    <source>
        <dbReference type="Proteomes" id="UP000198757"/>
    </source>
</evidence>
<organism evidence="1 2">
    <name type="scientific">Niabella drilacis (strain DSM 25811 / CCM 8410 / CCUG 62505 / LMG 26954 / E90)</name>
    <dbReference type="NCBI Taxonomy" id="1285928"/>
    <lineage>
        <taxon>Bacteria</taxon>
        <taxon>Pseudomonadati</taxon>
        <taxon>Bacteroidota</taxon>
        <taxon>Chitinophagia</taxon>
        <taxon>Chitinophagales</taxon>
        <taxon>Chitinophagaceae</taxon>
        <taxon>Niabella</taxon>
    </lineage>
</organism>
<protein>
    <submittedName>
        <fullName evidence="1">Uncharacterized protein</fullName>
    </submittedName>
</protein>